<evidence type="ECO:0000256" key="1">
    <source>
        <dbReference type="SAM" id="Phobius"/>
    </source>
</evidence>
<dbReference type="Proteomes" id="UP000009139">
    <property type="component" value="Chromosome"/>
</dbReference>
<feature type="transmembrane region" description="Helical" evidence="1">
    <location>
        <begin position="58"/>
        <end position="76"/>
    </location>
</feature>
<keyword evidence="1" id="KW-1133">Transmembrane helix</keyword>
<comment type="miscellaneous">
    <text evidence="2">The sequence shown here is derived from an EMBL/GenBank/DDBJ third party annotation (TPA) entry.</text>
</comment>
<dbReference type="OrthoDB" id="97196at2157"/>
<evidence type="ECO:0000313" key="3">
    <source>
        <dbReference type="Proteomes" id="UP000009139"/>
    </source>
</evidence>
<keyword evidence="1" id="KW-0812">Transmembrane</keyword>
<organism evidence="2 3">
    <name type="scientific">Pyrococcus abyssi (strain GE5 / Orsay)</name>
    <dbReference type="NCBI Taxonomy" id="272844"/>
    <lineage>
        <taxon>Archaea</taxon>
        <taxon>Methanobacteriati</taxon>
        <taxon>Methanobacteriota</taxon>
        <taxon>Thermococci</taxon>
        <taxon>Thermococcales</taxon>
        <taxon>Thermococcaceae</taxon>
        <taxon>Pyrococcus</taxon>
    </lineage>
</organism>
<name>G8ZI67_PYRAB</name>
<evidence type="ECO:0000313" key="2">
    <source>
        <dbReference type="EMBL" id="CCE70308.1"/>
    </source>
</evidence>
<accession>G8ZI67</accession>
<proteinExistence type="predicted"/>
<sequence>MGRIIGLFLFLFGLLLILKAVYPGFLGYLAKYSIYIKKPFVGFMLVFIGLFMLSKNKIWRTIVEVAFILYILLYILL</sequence>
<feature type="transmembrane region" description="Helical" evidence="1">
    <location>
        <begin position="35"/>
        <end position="53"/>
    </location>
</feature>
<dbReference type="RefSeq" id="WP_048146722.1">
    <property type="nucleotide sequence ID" value="NC_000868.1"/>
</dbReference>
<reference evidence="2 3" key="1">
    <citation type="journal article" date="2012" name="Curr. Microbiol.">
        <title>Re-annotation of two hyperthermophilic archaea Pyrococcus abyssi GE5 and Pyrococcus furiosus DSM 3638.</title>
        <authorList>
            <person name="Gao J."/>
            <person name="Wang J."/>
        </authorList>
    </citation>
    <scope>GENOME REANNOTATION</scope>
    <source>
        <strain evidence="3">GE5 / Orsay</strain>
    </source>
</reference>
<protein>
    <submittedName>
        <fullName evidence="2">Uncharacterized protein</fullName>
    </submittedName>
</protein>
<keyword evidence="1" id="KW-0472">Membrane</keyword>
<gene>
    <name evidence="2" type="ordered locus">PAB0603.1n</name>
</gene>
<dbReference type="EMBL" id="HE613800">
    <property type="protein sequence ID" value="CCE70308.1"/>
    <property type="molecule type" value="Genomic_DNA"/>
</dbReference>
<dbReference type="AlphaFoldDB" id="G8ZI67"/>